<dbReference type="EMBL" id="DUZY01000003">
    <property type="protein sequence ID" value="DAD32490.1"/>
    <property type="molecule type" value="Genomic_DNA"/>
</dbReference>
<dbReference type="Proteomes" id="UP000607653">
    <property type="component" value="Unassembled WGS sequence"/>
</dbReference>
<evidence type="ECO:0000256" key="1">
    <source>
        <dbReference type="ARBA" id="ARBA00008668"/>
    </source>
</evidence>
<comment type="similarity">
    <text evidence="1">Belongs to the 'GDSL' lipolytic enzyme family.</text>
</comment>
<dbReference type="GO" id="GO:0016788">
    <property type="term" value="F:hydrolase activity, acting on ester bonds"/>
    <property type="evidence" value="ECO:0007669"/>
    <property type="project" value="InterPro"/>
</dbReference>
<dbReference type="InterPro" id="IPR035669">
    <property type="entry name" value="SGNH_plant_lipase-like"/>
</dbReference>
<dbReference type="CDD" id="cd01837">
    <property type="entry name" value="SGNH_plant_lipase_like"/>
    <property type="match status" value="1"/>
</dbReference>
<dbReference type="AlphaFoldDB" id="A0A822YIS9"/>
<dbReference type="PANTHER" id="PTHR45966">
    <property type="entry name" value="GDSL-LIKE LIPASE/ACYLHYDROLASE"/>
    <property type="match status" value="1"/>
</dbReference>
<evidence type="ECO:0000256" key="3">
    <source>
        <dbReference type="SAM" id="SignalP"/>
    </source>
</evidence>
<dbReference type="InterPro" id="IPR001087">
    <property type="entry name" value="GDSL"/>
</dbReference>
<keyword evidence="2 3" id="KW-0732">Signal</keyword>
<evidence type="ECO:0000256" key="2">
    <source>
        <dbReference type="ARBA" id="ARBA00022729"/>
    </source>
</evidence>
<evidence type="ECO:0008006" key="6">
    <source>
        <dbReference type="Google" id="ProtNLM"/>
    </source>
</evidence>
<dbReference type="PANTHER" id="PTHR45966:SF4">
    <property type="entry name" value="GDSL ESTERASE_LIPASE 5"/>
    <property type="match status" value="1"/>
</dbReference>
<accession>A0A822YIS9</accession>
<keyword evidence="5" id="KW-1185">Reference proteome</keyword>
<name>A0A822YIS9_NELNU</name>
<dbReference type="InterPro" id="IPR036514">
    <property type="entry name" value="SGNH_hydro_sf"/>
</dbReference>
<feature type="signal peptide" evidence="3">
    <location>
        <begin position="1"/>
        <end position="27"/>
    </location>
</feature>
<reference evidence="4 5" key="1">
    <citation type="journal article" date="2020" name="Mol. Biol. Evol.">
        <title>Distinct Expression and Methylation Patterns for Genes with Different Fates following a Single Whole-Genome Duplication in Flowering Plants.</title>
        <authorList>
            <person name="Shi T."/>
            <person name="Rahmani R.S."/>
            <person name="Gugger P.F."/>
            <person name="Wang M."/>
            <person name="Li H."/>
            <person name="Zhang Y."/>
            <person name="Li Z."/>
            <person name="Wang Q."/>
            <person name="Van de Peer Y."/>
            <person name="Marchal K."/>
            <person name="Chen J."/>
        </authorList>
    </citation>
    <scope>NUCLEOTIDE SEQUENCE [LARGE SCALE GENOMIC DNA]</scope>
    <source>
        <tissue evidence="4">Leaf</tissue>
    </source>
</reference>
<comment type="caution">
    <text evidence="4">The sequence shown here is derived from an EMBL/GenBank/DDBJ whole genome shotgun (WGS) entry which is preliminary data.</text>
</comment>
<dbReference type="InterPro" id="IPR044552">
    <property type="entry name" value="GLIP1-5/GLL25"/>
</dbReference>
<evidence type="ECO:0000313" key="4">
    <source>
        <dbReference type="EMBL" id="DAD32490.1"/>
    </source>
</evidence>
<dbReference type="SUPFAM" id="SSF52266">
    <property type="entry name" value="SGNH hydrolase"/>
    <property type="match status" value="1"/>
</dbReference>
<organism evidence="4 5">
    <name type="scientific">Nelumbo nucifera</name>
    <name type="common">Sacred lotus</name>
    <dbReference type="NCBI Taxonomy" id="4432"/>
    <lineage>
        <taxon>Eukaryota</taxon>
        <taxon>Viridiplantae</taxon>
        <taxon>Streptophyta</taxon>
        <taxon>Embryophyta</taxon>
        <taxon>Tracheophyta</taxon>
        <taxon>Spermatophyta</taxon>
        <taxon>Magnoliopsida</taxon>
        <taxon>Proteales</taxon>
        <taxon>Nelumbonaceae</taxon>
        <taxon>Nelumbo</taxon>
    </lineage>
</organism>
<evidence type="ECO:0000313" key="5">
    <source>
        <dbReference type="Proteomes" id="UP000607653"/>
    </source>
</evidence>
<proteinExistence type="inferred from homology"/>
<protein>
    <recommendedName>
        <fullName evidence="6">GDSL esterase/lipase 5-like</fullName>
    </recommendedName>
</protein>
<sequence length="373" mass="41552">MATLTTLLYSMVFYATLLIIPADCSLGYDLGKPKNHVPFFIFGDSFVDAGNNNYIGTGAIQANFWPYGQTLFHYPNGRFSDGRLSPDVIAEFANVPYIPPFLHPGVHQFSEGANFASSGAGVLVETFKGLVINLKTQLSYFKKVATGLRQELGDGEAKKLFSRAVYLISVGSNDYMYPFLSNSTIPESSQTQYVGRVIGNLTSVIQEIYKIGGRKFGFIRLGPLGCVPALRALKPENKGRCLEEALTLSKLHNKALSNLLRELESQFPELKYSNYDFYSFLRQRMKYPSKYGFKEGESACCGIGPLRGVMSCGGRGRVKNYQLCDKPSEYVFWDAIHLTDKAYQQMAEQMWNGTNPVVEGNYNLKSFFPSVAP</sequence>
<dbReference type="Gene3D" id="3.40.50.1110">
    <property type="entry name" value="SGNH hydrolase"/>
    <property type="match status" value="1"/>
</dbReference>
<gene>
    <name evidence="4" type="ORF">HUJ06_011341</name>
</gene>
<feature type="chain" id="PRO_5032345020" description="GDSL esterase/lipase 5-like" evidence="3">
    <location>
        <begin position="28"/>
        <end position="373"/>
    </location>
</feature>
<dbReference type="Pfam" id="PF00657">
    <property type="entry name" value="Lipase_GDSL"/>
    <property type="match status" value="1"/>
</dbReference>